<comment type="caution">
    <text evidence="1">The sequence shown here is derived from an EMBL/GenBank/DDBJ whole genome shotgun (WGS) entry which is preliminary data.</text>
</comment>
<proteinExistence type="predicted"/>
<reference evidence="1" key="2">
    <citation type="submission" date="2020-09" db="EMBL/GenBank/DDBJ databases">
        <authorList>
            <person name="Sun Q."/>
            <person name="Ohkuma M."/>
        </authorList>
    </citation>
    <scope>NUCLEOTIDE SEQUENCE</scope>
    <source>
        <strain evidence="1">JCM 5069</strain>
    </source>
</reference>
<gene>
    <name evidence="1" type="ORF">GCM10018793_63730</name>
</gene>
<sequence length="64" mass="6226">MLSCRVAVAIAVFLPGGTSEALPNDPRRALAGDLSGILWGTFGSGGGRRAVAGGRGWGLGAGGS</sequence>
<reference evidence="1" key="1">
    <citation type="journal article" date="2014" name="Int. J. Syst. Evol. Microbiol.">
        <title>Complete genome sequence of Corynebacterium casei LMG S-19264T (=DSM 44701T), isolated from a smear-ripened cheese.</title>
        <authorList>
            <consortium name="US DOE Joint Genome Institute (JGI-PGF)"/>
            <person name="Walter F."/>
            <person name="Albersmeier A."/>
            <person name="Kalinowski J."/>
            <person name="Ruckert C."/>
        </authorList>
    </citation>
    <scope>NUCLEOTIDE SEQUENCE</scope>
    <source>
        <strain evidence="1">JCM 5069</strain>
    </source>
</reference>
<dbReference type="AlphaFoldDB" id="A0A919GMW5"/>
<dbReference type="Proteomes" id="UP000603708">
    <property type="component" value="Unassembled WGS sequence"/>
</dbReference>
<evidence type="ECO:0000313" key="1">
    <source>
        <dbReference type="EMBL" id="GHH87542.1"/>
    </source>
</evidence>
<name>A0A919GMW5_9ACTN</name>
<evidence type="ECO:0000313" key="2">
    <source>
        <dbReference type="Proteomes" id="UP000603708"/>
    </source>
</evidence>
<accession>A0A919GMW5</accession>
<dbReference type="EMBL" id="BNCD01000028">
    <property type="protein sequence ID" value="GHH87542.1"/>
    <property type="molecule type" value="Genomic_DNA"/>
</dbReference>
<protein>
    <submittedName>
        <fullName evidence="1">Uncharacterized protein</fullName>
    </submittedName>
</protein>
<keyword evidence="2" id="KW-1185">Reference proteome</keyword>
<organism evidence="1 2">
    <name type="scientific">Streptomyces sulfonofaciens</name>
    <dbReference type="NCBI Taxonomy" id="68272"/>
    <lineage>
        <taxon>Bacteria</taxon>
        <taxon>Bacillati</taxon>
        <taxon>Actinomycetota</taxon>
        <taxon>Actinomycetes</taxon>
        <taxon>Kitasatosporales</taxon>
        <taxon>Streptomycetaceae</taxon>
        <taxon>Streptomyces</taxon>
    </lineage>
</organism>